<keyword evidence="4" id="KW-1185">Reference proteome</keyword>
<evidence type="ECO:0000313" key="4">
    <source>
        <dbReference type="Proteomes" id="UP000235786"/>
    </source>
</evidence>
<accession>A0A2J6S5K8</accession>
<dbReference type="EMBL" id="KZ613939">
    <property type="protein sequence ID" value="PMD46041.1"/>
    <property type="molecule type" value="Genomic_DNA"/>
</dbReference>
<keyword evidence="1" id="KW-0732">Signal</keyword>
<sequence>MKLFLPILLAGALLSALVDCQIPEGCVNLTIPVTVTAENMDLPLNLDPANFLVIVEELLGDVLDATVSGTFNIAATYCEPVNAVEDRFNTLQVLVHGATYTKAYWFGEYFSDYYSWVVYASNAGYPTLSIDRLGNGESERPDPILDVQDPIHVEIIHNIIGYARNDDLEIPIRRKFNRIILAGHSLGSVISNVLNYKYPWDADCTILTGFAPILPINEIGILVQGWLLPADLIDSRYSNLNPAYLEFSNRADFDFLFYYPGQYYAGMETLDWDTRGTFSLGEAATAALPSQVAEQYVNPLLVVTGSHDSFFCSLLSLDIQILLGAPNCDTTESGPAAQVQPQLYPNVRSFGVLYPDAGHCWHLHYTAPETFAQVHDWLASEGF</sequence>
<organism evidence="3 4">
    <name type="scientific">Hyaloscypha variabilis (strain UAMH 11265 / GT02V1 / F)</name>
    <name type="common">Meliniomyces variabilis</name>
    <dbReference type="NCBI Taxonomy" id="1149755"/>
    <lineage>
        <taxon>Eukaryota</taxon>
        <taxon>Fungi</taxon>
        <taxon>Dikarya</taxon>
        <taxon>Ascomycota</taxon>
        <taxon>Pezizomycotina</taxon>
        <taxon>Leotiomycetes</taxon>
        <taxon>Helotiales</taxon>
        <taxon>Hyaloscyphaceae</taxon>
        <taxon>Hyaloscypha</taxon>
        <taxon>Hyaloscypha variabilis</taxon>
    </lineage>
</organism>
<evidence type="ECO:0000256" key="1">
    <source>
        <dbReference type="SAM" id="SignalP"/>
    </source>
</evidence>
<dbReference type="AlphaFoldDB" id="A0A2J6S5K8"/>
<dbReference type="Pfam" id="PF12697">
    <property type="entry name" value="Abhydrolase_6"/>
    <property type="match status" value="1"/>
</dbReference>
<feature type="chain" id="PRO_5014357385" description="AB hydrolase-1 domain-containing protein" evidence="1">
    <location>
        <begin position="21"/>
        <end position="383"/>
    </location>
</feature>
<feature type="domain" description="AB hydrolase-1" evidence="2">
    <location>
        <begin position="93"/>
        <end position="373"/>
    </location>
</feature>
<dbReference type="Proteomes" id="UP000235786">
    <property type="component" value="Unassembled WGS sequence"/>
</dbReference>
<dbReference type="PANTHER" id="PTHR42886:SF87">
    <property type="entry name" value="AB HYDROLASE-1 DOMAIN-CONTAINING PROTEIN"/>
    <property type="match status" value="1"/>
</dbReference>
<reference evidence="3 4" key="1">
    <citation type="submission" date="2016-04" db="EMBL/GenBank/DDBJ databases">
        <title>A degradative enzymes factory behind the ericoid mycorrhizal symbiosis.</title>
        <authorList>
            <consortium name="DOE Joint Genome Institute"/>
            <person name="Martino E."/>
            <person name="Morin E."/>
            <person name="Grelet G."/>
            <person name="Kuo A."/>
            <person name="Kohler A."/>
            <person name="Daghino S."/>
            <person name="Barry K."/>
            <person name="Choi C."/>
            <person name="Cichocki N."/>
            <person name="Clum A."/>
            <person name="Copeland A."/>
            <person name="Hainaut M."/>
            <person name="Haridas S."/>
            <person name="Labutti K."/>
            <person name="Lindquist E."/>
            <person name="Lipzen A."/>
            <person name="Khouja H.-R."/>
            <person name="Murat C."/>
            <person name="Ohm R."/>
            <person name="Olson A."/>
            <person name="Spatafora J."/>
            <person name="Veneault-Fourrey C."/>
            <person name="Henrissat B."/>
            <person name="Grigoriev I."/>
            <person name="Martin F."/>
            <person name="Perotto S."/>
        </authorList>
    </citation>
    <scope>NUCLEOTIDE SEQUENCE [LARGE SCALE GENOMIC DNA]</scope>
    <source>
        <strain evidence="3 4">F</strain>
    </source>
</reference>
<gene>
    <name evidence="3" type="ORF">L207DRAFT_479619</name>
</gene>
<dbReference type="Gene3D" id="3.40.50.1820">
    <property type="entry name" value="alpha/beta hydrolase"/>
    <property type="match status" value="1"/>
</dbReference>
<dbReference type="InterPro" id="IPR000073">
    <property type="entry name" value="AB_hydrolase_1"/>
</dbReference>
<dbReference type="SUPFAM" id="SSF53474">
    <property type="entry name" value="alpha/beta-Hydrolases"/>
    <property type="match status" value="1"/>
</dbReference>
<proteinExistence type="predicted"/>
<dbReference type="PANTHER" id="PTHR42886">
    <property type="entry name" value="RE40534P-RELATED"/>
    <property type="match status" value="1"/>
</dbReference>
<evidence type="ECO:0000313" key="3">
    <source>
        <dbReference type="EMBL" id="PMD46041.1"/>
    </source>
</evidence>
<feature type="signal peptide" evidence="1">
    <location>
        <begin position="1"/>
        <end position="20"/>
    </location>
</feature>
<name>A0A2J6S5K8_HYAVF</name>
<evidence type="ECO:0000259" key="2">
    <source>
        <dbReference type="Pfam" id="PF12697"/>
    </source>
</evidence>
<protein>
    <recommendedName>
        <fullName evidence="2">AB hydrolase-1 domain-containing protein</fullName>
    </recommendedName>
</protein>
<dbReference type="STRING" id="1149755.A0A2J6S5K8"/>
<dbReference type="OrthoDB" id="190201at2759"/>
<dbReference type="InterPro" id="IPR029058">
    <property type="entry name" value="AB_hydrolase_fold"/>
</dbReference>